<dbReference type="GO" id="GO:0005789">
    <property type="term" value="C:endoplasmic reticulum membrane"/>
    <property type="evidence" value="ECO:0007669"/>
    <property type="project" value="UniProtKB-SubCell"/>
</dbReference>
<protein>
    <recommendedName>
        <fullName evidence="11">Phosphatidylinositol-glycan biosynthesis class F protein</fullName>
    </recommendedName>
</protein>
<comment type="subcellular location">
    <subcellularLocation>
        <location evidence="1">Endoplasmic reticulum membrane</location>
        <topology evidence="1">Multi-pass membrane protein</topology>
    </subcellularLocation>
</comment>
<feature type="transmembrane region" description="Helical" evidence="8">
    <location>
        <begin position="190"/>
        <end position="218"/>
    </location>
</feature>
<evidence type="ECO:0008006" key="11">
    <source>
        <dbReference type="Google" id="ProtNLM"/>
    </source>
</evidence>
<dbReference type="AlphaFoldDB" id="A0AA88Y765"/>
<keyword evidence="5" id="KW-0256">Endoplasmic reticulum</keyword>
<reference evidence="9" key="1">
    <citation type="submission" date="2019-08" db="EMBL/GenBank/DDBJ databases">
        <title>The improved chromosome-level genome for the pearl oyster Pinctada fucata martensii using PacBio sequencing and Hi-C.</title>
        <authorList>
            <person name="Zheng Z."/>
        </authorList>
    </citation>
    <scope>NUCLEOTIDE SEQUENCE</scope>
    <source>
        <strain evidence="9">ZZ-2019</strain>
        <tissue evidence="9">Adductor muscle</tissue>
    </source>
</reference>
<keyword evidence="7 8" id="KW-0472">Membrane</keyword>
<comment type="caution">
    <text evidence="9">The sequence shown here is derived from an EMBL/GenBank/DDBJ whole genome shotgun (WGS) entry which is preliminary data.</text>
</comment>
<dbReference type="Pfam" id="PF06699">
    <property type="entry name" value="PIG-F"/>
    <property type="match status" value="1"/>
</dbReference>
<evidence type="ECO:0000256" key="7">
    <source>
        <dbReference type="ARBA" id="ARBA00023136"/>
    </source>
</evidence>
<keyword evidence="6 8" id="KW-1133">Transmembrane helix</keyword>
<accession>A0AA88Y765</accession>
<evidence type="ECO:0000256" key="8">
    <source>
        <dbReference type="SAM" id="Phobius"/>
    </source>
</evidence>
<evidence type="ECO:0000256" key="1">
    <source>
        <dbReference type="ARBA" id="ARBA00004477"/>
    </source>
</evidence>
<feature type="transmembrane region" description="Helical" evidence="8">
    <location>
        <begin position="163"/>
        <end position="184"/>
    </location>
</feature>
<organism evidence="9 10">
    <name type="scientific">Pinctada imbricata</name>
    <name type="common">Atlantic pearl-oyster</name>
    <name type="synonym">Pinctada martensii</name>
    <dbReference type="NCBI Taxonomy" id="66713"/>
    <lineage>
        <taxon>Eukaryota</taxon>
        <taxon>Metazoa</taxon>
        <taxon>Spiralia</taxon>
        <taxon>Lophotrochozoa</taxon>
        <taxon>Mollusca</taxon>
        <taxon>Bivalvia</taxon>
        <taxon>Autobranchia</taxon>
        <taxon>Pteriomorphia</taxon>
        <taxon>Pterioida</taxon>
        <taxon>Pterioidea</taxon>
        <taxon>Pteriidae</taxon>
        <taxon>Pinctada</taxon>
    </lineage>
</organism>
<name>A0AA88Y765_PINIB</name>
<feature type="transmembrane region" description="Helical" evidence="8">
    <location>
        <begin position="45"/>
        <end position="72"/>
    </location>
</feature>
<feature type="transmembrane region" description="Helical" evidence="8">
    <location>
        <begin position="93"/>
        <end position="115"/>
    </location>
</feature>
<dbReference type="InterPro" id="IPR009580">
    <property type="entry name" value="GPI_biosynthesis_protein_Pig-F"/>
</dbReference>
<dbReference type="EMBL" id="VSWD01000009">
    <property type="protein sequence ID" value="KAK3094079.1"/>
    <property type="molecule type" value="Genomic_DNA"/>
</dbReference>
<evidence type="ECO:0000256" key="4">
    <source>
        <dbReference type="ARBA" id="ARBA00022692"/>
    </source>
</evidence>
<dbReference type="Proteomes" id="UP001186944">
    <property type="component" value="Unassembled WGS sequence"/>
</dbReference>
<evidence type="ECO:0000313" key="10">
    <source>
        <dbReference type="Proteomes" id="UP001186944"/>
    </source>
</evidence>
<gene>
    <name evidence="9" type="ORF">FSP39_023958</name>
</gene>
<evidence type="ECO:0000256" key="6">
    <source>
        <dbReference type="ARBA" id="ARBA00022989"/>
    </source>
</evidence>
<keyword evidence="10" id="KW-1185">Reference proteome</keyword>
<keyword evidence="4 8" id="KW-0812">Transmembrane</keyword>
<feature type="transmembrane region" description="Helical" evidence="8">
    <location>
        <begin position="21"/>
        <end position="39"/>
    </location>
</feature>
<sequence>MSAPLSTRLPNKNVYNFTLRCLFFQILALICISFILLTNDSAVNIISNCLLACELTITYFVTSCVSFSVYLPQGNTSITTTTFVKVKNGLKGCGLYIISILVFHCIAVLYGAPFFESVAETFHFAMVMTSTAVLPPLCALGINFSSWIRVFAQNKPELGPESVVQIVTILSILGAWLGAFPIPLDWDRPWQIWPITCVLGSILGHIVGLFCGAIHLMYSYRKLKKFKIT</sequence>
<feature type="transmembrane region" description="Helical" evidence="8">
    <location>
        <begin position="121"/>
        <end position="142"/>
    </location>
</feature>
<keyword evidence="3" id="KW-0337">GPI-anchor biosynthesis</keyword>
<comment type="pathway">
    <text evidence="2">Glycolipid biosynthesis; glycosylphosphatidylinositol-anchor biosynthesis.</text>
</comment>
<evidence type="ECO:0000256" key="2">
    <source>
        <dbReference type="ARBA" id="ARBA00004687"/>
    </source>
</evidence>
<evidence type="ECO:0000313" key="9">
    <source>
        <dbReference type="EMBL" id="KAK3094079.1"/>
    </source>
</evidence>
<evidence type="ECO:0000256" key="3">
    <source>
        <dbReference type="ARBA" id="ARBA00022502"/>
    </source>
</evidence>
<dbReference type="GO" id="GO:0006506">
    <property type="term" value="P:GPI anchor biosynthetic process"/>
    <property type="evidence" value="ECO:0007669"/>
    <property type="project" value="UniProtKB-KW"/>
</dbReference>
<evidence type="ECO:0000256" key="5">
    <source>
        <dbReference type="ARBA" id="ARBA00022824"/>
    </source>
</evidence>
<proteinExistence type="predicted"/>